<dbReference type="RefSeq" id="WP_013798672.1">
    <property type="nucleotide sequence ID" value="NC_015562.1"/>
</dbReference>
<dbReference type="AlphaFoldDB" id="F6BBQ5"/>
<sequence>MKVIINIKCPKDDADGTHWEDYTIEITEGGGSFPVTYANCKIVSAYVPVICCDCGERFDAEVEINEGEKVAQKVKDMDQEILWPISYEGNCPNCGNPVEFIIDMWEYPQGLIETLVKDYSSNVKFIK</sequence>
<accession>F6BBQ5</accession>
<dbReference type="KEGG" id="mig:Metig_0508"/>
<evidence type="ECO:0000313" key="1">
    <source>
        <dbReference type="EMBL" id="AEF96064.1"/>
    </source>
</evidence>
<dbReference type="GeneID" id="10643345"/>
<protein>
    <submittedName>
        <fullName evidence="1">Uncharacterized protein</fullName>
    </submittedName>
</protein>
<dbReference type="OrthoDB" id="23286at2157"/>
<dbReference type="EMBL" id="CP002737">
    <property type="protein sequence ID" value="AEF96064.1"/>
    <property type="molecule type" value="Genomic_DNA"/>
</dbReference>
<proteinExistence type="predicted"/>
<keyword evidence="2" id="KW-1185">Reference proteome</keyword>
<dbReference type="HOGENOM" id="CLU_1965564_0_0_2"/>
<dbReference type="Proteomes" id="UP000009227">
    <property type="component" value="Chromosome"/>
</dbReference>
<organism evidence="2">
    <name type="scientific">Methanotorris igneus (strain DSM 5666 / JCM 11834 / Kol 5)</name>
    <dbReference type="NCBI Taxonomy" id="880724"/>
    <lineage>
        <taxon>Archaea</taxon>
        <taxon>Methanobacteriati</taxon>
        <taxon>Methanobacteriota</taxon>
        <taxon>Methanomada group</taxon>
        <taxon>Methanococci</taxon>
        <taxon>Methanococcales</taxon>
        <taxon>Methanocaldococcaceae</taxon>
        <taxon>Methanotorris</taxon>
    </lineage>
</organism>
<name>F6BBQ5_METIK</name>
<gene>
    <name evidence="1" type="ordered locus">Metig_0508</name>
</gene>
<evidence type="ECO:0000313" key="2">
    <source>
        <dbReference type="Proteomes" id="UP000009227"/>
    </source>
</evidence>
<reference evidence="1 2" key="1">
    <citation type="submission" date="2011-05" db="EMBL/GenBank/DDBJ databases">
        <title>Complete sequence of Methanotorris igneus Kol 5.</title>
        <authorList>
            <consortium name="US DOE Joint Genome Institute"/>
            <person name="Lucas S."/>
            <person name="Han J."/>
            <person name="Lapidus A."/>
            <person name="Cheng J.-F."/>
            <person name="Goodwin L."/>
            <person name="Pitluck S."/>
            <person name="Peters L."/>
            <person name="Mikhailova N."/>
            <person name="Chertkov O."/>
            <person name="Han C."/>
            <person name="Tapia R."/>
            <person name="Land M."/>
            <person name="Hauser L."/>
            <person name="Kyrpides N."/>
            <person name="Ivanova N."/>
            <person name="Pagani I."/>
            <person name="Sieprawska-Lupa M."/>
            <person name="Whitman W."/>
            <person name="Woyke T."/>
        </authorList>
    </citation>
    <scope>NUCLEOTIDE SEQUENCE [LARGE SCALE GENOMIC DNA]</scope>
    <source>
        <strain evidence="2">DSM 5666 / JCM 11834 / Kol 5</strain>
    </source>
</reference>